<gene>
    <name evidence="2" type="ORF">HDID_LOCUS6303</name>
    <name evidence="3" type="ORF">WMSIL1_LOCUS13470</name>
</gene>
<dbReference type="Proteomes" id="UP000321570">
    <property type="component" value="Unassembled WGS sequence"/>
</dbReference>
<evidence type="ECO:0000313" key="3">
    <source>
        <dbReference type="EMBL" id="VUZ55909.1"/>
    </source>
</evidence>
<accession>A0A0R3SMZ0</accession>
<organism evidence="6">
    <name type="scientific">Hymenolepis diminuta</name>
    <name type="common">Rat tapeworm</name>
    <dbReference type="NCBI Taxonomy" id="6216"/>
    <lineage>
        <taxon>Eukaryota</taxon>
        <taxon>Metazoa</taxon>
        <taxon>Spiralia</taxon>
        <taxon>Lophotrochozoa</taxon>
        <taxon>Platyhelminthes</taxon>
        <taxon>Cestoda</taxon>
        <taxon>Eucestoda</taxon>
        <taxon>Cyclophyllidea</taxon>
        <taxon>Hymenolepididae</taxon>
        <taxon>Hymenolepis</taxon>
    </lineage>
</organism>
<reference evidence="6" key="1">
    <citation type="submission" date="2017-02" db="UniProtKB">
        <authorList>
            <consortium name="WormBaseParasite"/>
        </authorList>
    </citation>
    <scope>IDENTIFICATION</scope>
</reference>
<dbReference type="EMBL" id="CABIJS010000697">
    <property type="protein sequence ID" value="VUZ55909.1"/>
    <property type="molecule type" value="Genomic_DNA"/>
</dbReference>
<evidence type="ECO:0000313" key="2">
    <source>
        <dbReference type="EMBL" id="VDL58621.1"/>
    </source>
</evidence>
<keyword evidence="5" id="KW-1185">Reference proteome</keyword>
<dbReference type="Proteomes" id="UP000274504">
    <property type="component" value="Unassembled WGS sequence"/>
</dbReference>
<keyword evidence="1" id="KW-0732">Signal</keyword>
<dbReference type="EMBL" id="UYSG01004833">
    <property type="protein sequence ID" value="VDL58621.1"/>
    <property type="molecule type" value="Genomic_DNA"/>
</dbReference>
<feature type="signal peptide" evidence="1">
    <location>
        <begin position="1"/>
        <end position="22"/>
    </location>
</feature>
<feature type="chain" id="PRO_5044546548" evidence="1">
    <location>
        <begin position="23"/>
        <end position="161"/>
    </location>
</feature>
<evidence type="ECO:0000313" key="5">
    <source>
        <dbReference type="Proteomes" id="UP000321570"/>
    </source>
</evidence>
<name>A0A0R3SMZ0_HYMDI</name>
<evidence type="ECO:0000313" key="4">
    <source>
        <dbReference type="Proteomes" id="UP000274504"/>
    </source>
</evidence>
<proteinExistence type="predicted"/>
<reference evidence="2 4" key="2">
    <citation type="submission" date="2018-11" db="EMBL/GenBank/DDBJ databases">
        <authorList>
            <consortium name="Pathogen Informatics"/>
        </authorList>
    </citation>
    <scope>NUCLEOTIDE SEQUENCE [LARGE SCALE GENOMIC DNA]</scope>
</reference>
<reference evidence="3 5" key="3">
    <citation type="submission" date="2019-07" db="EMBL/GenBank/DDBJ databases">
        <authorList>
            <person name="Jastrzebski P J."/>
            <person name="Paukszto L."/>
            <person name="Jastrzebski P J."/>
        </authorList>
    </citation>
    <scope>NUCLEOTIDE SEQUENCE [LARGE SCALE GENOMIC DNA]</scope>
    <source>
        <strain evidence="3 5">WMS-il1</strain>
    </source>
</reference>
<dbReference type="AlphaFoldDB" id="A0A0R3SMZ0"/>
<sequence>MVYKVCFQGLLVYLFLVNALDASVINNTSGGLFNGFQCTNNKCNYICFGPICRDYTNPANGTTEFLQCGMTCGWGFGAAGRNGCNGSNCGYWDGCRGNHCAGFYDFRKCAGYTCTSGSFQGYFCKNRQCVVVCRGNICHWNKFYDKRPKCNTNCKTGPYSN</sequence>
<protein>
    <submittedName>
        <fullName evidence="6">Defensin-like protein</fullName>
    </submittedName>
</protein>
<dbReference type="WBParaSite" id="HDID_0000630501-mRNA-1">
    <property type="protein sequence ID" value="HDID_0000630501-mRNA-1"/>
    <property type="gene ID" value="HDID_0000630501"/>
</dbReference>
<evidence type="ECO:0000256" key="1">
    <source>
        <dbReference type="SAM" id="SignalP"/>
    </source>
</evidence>
<evidence type="ECO:0000313" key="6">
    <source>
        <dbReference type="WBParaSite" id="HDID_0000630501-mRNA-1"/>
    </source>
</evidence>